<accession>A0A6B0U6A9</accession>
<feature type="chain" id="PRO_5025498017" evidence="1">
    <location>
        <begin position="17"/>
        <end position="100"/>
    </location>
</feature>
<protein>
    <submittedName>
        <fullName evidence="2">Putative secreted protein</fullName>
    </submittedName>
</protein>
<feature type="signal peptide" evidence="1">
    <location>
        <begin position="1"/>
        <end position="16"/>
    </location>
</feature>
<sequence>MGPFFLLSLWPLKVSSQAPSMLSSSTAFAASSTSFSGASASGAWFSLGASRVRWCSKRISPRALATMTSWSPEYTSTEKGLARTTARLPPPNATLNDCAS</sequence>
<name>A0A6B0U6A9_IXORI</name>
<dbReference type="EMBL" id="GIFC01005966">
    <property type="protein sequence ID" value="MXU88049.1"/>
    <property type="molecule type" value="Transcribed_RNA"/>
</dbReference>
<evidence type="ECO:0000313" key="2">
    <source>
        <dbReference type="EMBL" id="MXU88049.1"/>
    </source>
</evidence>
<keyword evidence="1" id="KW-0732">Signal</keyword>
<dbReference type="AlphaFoldDB" id="A0A6B0U6A9"/>
<organism evidence="2">
    <name type="scientific">Ixodes ricinus</name>
    <name type="common">Common tick</name>
    <name type="synonym">Acarus ricinus</name>
    <dbReference type="NCBI Taxonomy" id="34613"/>
    <lineage>
        <taxon>Eukaryota</taxon>
        <taxon>Metazoa</taxon>
        <taxon>Ecdysozoa</taxon>
        <taxon>Arthropoda</taxon>
        <taxon>Chelicerata</taxon>
        <taxon>Arachnida</taxon>
        <taxon>Acari</taxon>
        <taxon>Parasitiformes</taxon>
        <taxon>Ixodida</taxon>
        <taxon>Ixodoidea</taxon>
        <taxon>Ixodidae</taxon>
        <taxon>Ixodinae</taxon>
        <taxon>Ixodes</taxon>
    </lineage>
</organism>
<proteinExistence type="predicted"/>
<reference evidence="2" key="1">
    <citation type="submission" date="2019-12" db="EMBL/GenBank/DDBJ databases">
        <title>An insight into the sialome of adult female Ixodes ricinus ticks feeding for 6 days.</title>
        <authorList>
            <person name="Perner J."/>
            <person name="Ribeiro J.M.C."/>
        </authorList>
    </citation>
    <scope>NUCLEOTIDE SEQUENCE</scope>
    <source>
        <strain evidence="2">Semi-engorged</strain>
        <tissue evidence="2">Salivary glands</tissue>
    </source>
</reference>
<evidence type="ECO:0000256" key="1">
    <source>
        <dbReference type="SAM" id="SignalP"/>
    </source>
</evidence>